<evidence type="ECO:0000256" key="1">
    <source>
        <dbReference type="ARBA" id="ARBA00022837"/>
    </source>
</evidence>
<feature type="domain" description="EF-hand" evidence="3">
    <location>
        <begin position="221"/>
        <end position="256"/>
    </location>
</feature>
<dbReference type="InterPro" id="IPR002048">
    <property type="entry name" value="EF_hand_dom"/>
</dbReference>
<proteinExistence type="predicted"/>
<dbReference type="Gene3D" id="1.10.238.10">
    <property type="entry name" value="EF-hand"/>
    <property type="match status" value="1"/>
</dbReference>
<reference evidence="4 5" key="1">
    <citation type="submission" date="2016-02" db="EMBL/GenBank/DDBJ databases">
        <title>Genome analysis of coral dinoflagellate symbionts highlights evolutionary adaptations to a symbiotic lifestyle.</title>
        <authorList>
            <person name="Aranda M."/>
            <person name="Li Y."/>
            <person name="Liew Y.J."/>
            <person name="Baumgarten S."/>
            <person name="Simakov O."/>
            <person name="Wilson M."/>
            <person name="Piel J."/>
            <person name="Ashoor H."/>
            <person name="Bougouffa S."/>
            <person name="Bajic V.B."/>
            <person name="Ryu T."/>
            <person name="Ravasi T."/>
            <person name="Bayer T."/>
            <person name="Micklem G."/>
            <person name="Kim H."/>
            <person name="Bhak J."/>
            <person name="Lajeunesse T.C."/>
            <person name="Voolstra C.R."/>
        </authorList>
    </citation>
    <scope>NUCLEOTIDE SEQUENCE [LARGE SCALE GENOMIC DNA]</scope>
    <source>
        <strain evidence="4 5">CCMP2467</strain>
    </source>
</reference>
<dbReference type="InterPro" id="IPR018247">
    <property type="entry name" value="EF_Hand_1_Ca_BS"/>
</dbReference>
<dbReference type="OrthoDB" id="414469at2759"/>
<evidence type="ECO:0000313" key="5">
    <source>
        <dbReference type="Proteomes" id="UP000186817"/>
    </source>
</evidence>
<dbReference type="InterPro" id="IPR011992">
    <property type="entry name" value="EF-hand-dom_pair"/>
</dbReference>
<accession>A0A1Q9C3Z2</accession>
<evidence type="ECO:0000259" key="3">
    <source>
        <dbReference type="PROSITE" id="PS50222"/>
    </source>
</evidence>
<protein>
    <recommendedName>
        <fullName evidence="3">EF-hand domain-containing protein</fullName>
    </recommendedName>
</protein>
<keyword evidence="5" id="KW-1185">Reference proteome</keyword>
<name>A0A1Q9C3Z2_SYMMI</name>
<dbReference type="PROSITE" id="PS00018">
    <property type="entry name" value="EF_HAND_1"/>
    <property type="match status" value="1"/>
</dbReference>
<dbReference type="EMBL" id="LSRX01001734">
    <property type="protein sequence ID" value="OLP77643.1"/>
    <property type="molecule type" value="Genomic_DNA"/>
</dbReference>
<evidence type="ECO:0000256" key="2">
    <source>
        <dbReference type="SAM" id="Coils"/>
    </source>
</evidence>
<dbReference type="PROSITE" id="PS50222">
    <property type="entry name" value="EF_HAND_2"/>
    <property type="match status" value="1"/>
</dbReference>
<keyword evidence="1" id="KW-0106">Calcium</keyword>
<evidence type="ECO:0000313" key="4">
    <source>
        <dbReference type="EMBL" id="OLP77643.1"/>
    </source>
</evidence>
<keyword evidence="2" id="KW-0175">Coiled coil</keyword>
<sequence>MSTLPSSFPWTKKQELPQLQRRNSLLSGLWQAAEAGLVDEELPFSAVTVNLPNLSAPIHTTVQSSKEYVRGSEHVSTHSGISLVSTEKRKALLSTLEDGARYTQRFKDCCRRKYGKLVVAWRILLDPGGNGRVSFVPFCNAARAMGFVNVSTLWRHLDVKCTGFLTLDSWDPHSYRVLMEFREICRSEFGGVVEAFKFGMNRTGSGACYKKEFEQFLKNFEFSGDYQILWDALDKDRGGFITVDELFFLARWQGERFRPEKVQREFNLNLVRLKICKQQRQKHQARMNEFKARIEDEQQVLERNRSLRMAAAKQHVRLTTEQVRSAEEEAFPVSLEASLRNRSQLDPLWHEGGVTLSRWTGFPVQIADVTQPGLIGQLGEEAFITFSNSVEFGKVRDDIRDARAADSESRHGFFFGAVLGLHDCRSVSGDDDESVGQTNWIRMEVYDAGAGGATVGDLQPTRPGSLSWSRLAKCSEQFQLLVRFRRPIGNVPELELNTTGLLGSGFQLQVFTLEDGDADAIFLEKVPLDMFQVPRPSDAAAKPVRVISEGILGYKYSGSLVPVLHSALPSSVTADDNLQAPHTWTLVISNIQTYNSTGWIQDLQVLLGEDAGQCKDLHEVSEEQGNITVICRLENARAGEPEPWHAVHLISVSQGQADPSKAPIVSVEPVVEEVTGLLGSLAGGTVRSSSLLARGCVDCLDLGRDDTAQRNAPVTLSQPPVSAATVRRSTQVKTTWEEQMKLAETVVPQAGEQRVPLDRARARGVGLDSPAAPTPPEEAWIPGKGFAAVPPGVTFESRFEVTAISPTSASKAGGVVVTITGAGDLRAAFRCVPFWVEARPKSNAGCKEVQLQAFVEVPALFGAWVAWSYMCLQLYSTEIQRVATTFWFI</sequence>
<dbReference type="AlphaFoldDB" id="A0A1Q9C3Z2"/>
<organism evidence="4 5">
    <name type="scientific">Symbiodinium microadriaticum</name>
    <name type="common">Dinoflagellate</name>
    <name type="synonym">Zooxanthella microadriatica</name>
    <dbReference type="NCBI Taxonomy" id="2951"/>
    <lineage>
        <taxon>Eukaryota</taxon>
        <taxon>Sar</taxon>
        <taxon>Alveolata</taxon>
        <taxon>Dinophyceae</taxon>
        <taxon>Suessiales</taxon>
        <taxon>Symbiodiniaceae</taxon>
        <taxon>Symbiodinium</taxon>
    </lineage>
</organism>
<dbReference type="GO" id="GO:0005509">
    <property type="term" value="F:calcium ion binding"/>
    <property type="evidence" value="ECO:0007669"/>
    <property type="project" value="InterPro"/>
</dbReference>
<dbReference type="Proteomes" id="UP000186817">
    <property type="component" value="Unassembled WGS sequence"/>
</dbReference>
<dbReference type="SUPFAM" id="SSF47473">
    <property type="entry name" value="EF-hand"/>
    <property type="match status" value="1"/>
</dbReference>
<feature type="coiled-coil region" evidence="2">
    <location>
        <begin position="273"/>
        <end position="329"/>
    </location>
</feature>
<gene>
    <name evidence="4" type="ORF">AK812_SmicGene42283</name>
</gene>
<comment type="caution">
    <text evidence="4">The sequence shown here is derived from an EMBL/GenBank/DDBJ whole genome shotgun (WGS) entry which is preliminary data.</text>
</comment>